<accession>A0A2W5WQF9</accession>
<organism evidence="2 3">
    <name type="scientific">Xylanimonas oleitrophica</name>
    <dbReference type="NCBI Taxonomy" id="2607479"/>
    <lineage>
        <taxon>Bacteria</taxon>
        <taxon>Bacillati</taxon>
        <taxon>Actinomycetota</taxon>
        <taxon>Actinomycetes</taxon>
        <taxon>Micrococcales</taxon>
        <taxon>Promicromonosporaceae</taxon>
        <taxon>Xylanimonas</taxon>
    </lineage>
</organism>
<dbReference type="AlphaFoldDB" id="A0A2W5WQF9"/>
<keyword evidence="2" id="KW-0378">Hydrolase</keyword>
<reference evidence="2 3" key="1">
    <citation type="submission" date="2018-06" db="EMBL/GenBank/DDBJ databases">
        <title>Whole genome sequencing of a novel hydrocarbon degrading bacterial strain, PW21 isolated from oil contaminated produced water sample.</title>
        <authorList>
            <person name="Nagkirti P."/>
            <person name="Shaikh A."/>
            <person name="Gowdaman V."/>
            <person name="Engineer A.E."/>
            <person name="Dagar S."/>
            <person name="Dhakephalkar P.K."/>
        </authorList>
    </citation>
    <scope>NUCLEOTIDE SEQUENCE [LARGE SCALE GENOMIC DNA]</scope>
    <source>
        <strain evidence="2 3">PW21</strain>
    </source>
</reference>
<name>A0A2W5WQF9_9MICO</name>
<dbReference type="EMBL" id="QKWH01000004">
    <property type="protein sequence ID" value="PZR53557.1"/>
    <property type="molecule type" value="Genomic_DNA"/>
</dbReference>
<dbReference type="Proteomes" id="UP000248783">
    <property type="component" value="Unassembled WGS sequence"/>
</dbReference>
<keyword evidence="3" id="KW-1185">Reference proteome</keyword>
<dbReference type="InterPro" id="IPR011059">
    <property type="entry name" value="Metal-dep_hydrolase_composite"/>
</dbReference>
<dbReference type="Gene3D" id="3.20.20.140">
    <property type="entry name" value="Metal-dependent hydrolases"/>
    <property type="match status" value="1"/>
</dbReference>
<proteinExistence type="predicted"/>
<evidence type="ECO:0000259" key="1">
    <source>
        <dbReference type="Pfam" id="PF07969"/>
    </source>
</evidence>
<dbReference type="SUPFAM" id="SSF51556">
    <property type="entry name" value="Metallo-dependent hydrolases"/>
    <property type="match status" value="1"/>
</dbReference>
<dbReference type="InterPro" id="IPR013108">
    <property type="entry name" value="Amidohydro_3"/>
</dbReference>
<sequence>MTSPIRTARSSVAITNAYVVPVASAPVENGTVLVEDGVITAVGADVVVPDGVRTLDAGGRWVLPGFVESHGHVGVHEEGEGWAGNDTNEMTDPNGAALRALDAINIEDEGFRDALAGGITSVVVKPGSGNPIGGQTVAIKSWGGRTVDEQVVSDAVSVKSALGENPKRVYGDKKQLPSTRLGVAAVIRQAFVEAQAYAARRDAAAAKGEPFERDLAKETLARVLAGELAWDQHTHRADDIATALRLAEEFGYRLVINHGTEGAFLADVLAEKDVPVIFGPLFTSRSKVELRHRAIGNLARLAEAGVRVAITTDHPVVPINFLVHQASLAVKEGLDRDVALAAMTVNPAQFLGLDQRVGALAPGLDGDVVVWSGDPLDVGSRAEHVFVTGTEVYTWDAAADGGRGAGRVLEREARFA</sequence>
<dbReference type="GO" id="GO:0016810">
    <property type="term" value="F:hydrolase activity, acting on carbon-nitrogen (but not peptide) bonds"/>
    <property type="evidence" value="ECO:0007669"/>
    <property type="project" value="InterPro"/>
</dbReference>
<evidence type="ECO:0000313" key="2">
    <source>
        <dbReference type="EMBL" id="PZR53557.1"/>
    </source>
</evidence>
<evidence type="ECO:0000313" key="3">
    <source>
        <dbReference type="Proteomes" id="UP000248783"/>
    </source>
</evidence>
<dbReference type="PANTHER" id="PTHR43135:SF3">
    <property type="entry name" value="ALPHA-D-RIBOSE 1-METHYLPHOSPHONATE 5-TRIPHOSPHATE DIPHOSPHATASE"/>
    <property type="match status" value="1"/>
</dbReference>
<dbReference type="PANTHER" id="PTHR43135">
    <property type="entry name" value="ALPHA-D-RIBOSE 1-METHYLPHOSPHONATE 5-TRIPHOSPHATE DIPHOSPHATASE"/>
    <property type="match status" value="1"/>
</dbReference>
<dbReference type="Pfam" id="PF07969">
    <property type="entry name" value="Amidohydro_3"/>
    <property type="match status" value="1"/>
</dbReference>
<feature type="domain" description="Amidohydrolase 3" evidence="1">
    <location>
        <begin position="264"/>
        <end position="393"/>
    </location>
</feature>
<gene>
    <name evidence="2" type="ORF">DNL40_07320</name>
</gene>
<dbReference type="RefSeq" id="WP_111250835.1">
    <property type="nucleotide sequence ID" value="NZ_QKWH01000004.1"/>
</dbReference>
<dbReference type="InterPro" id="IPR032466">
    <property type="entry name" value="Metal_Hydrolase"/>
</dbReference>
<dbReference type="SUPFAM" id="SSF51338">
    <property type="entry name" value="Composite domain of metallo-dependent hydrolases"/>
    <property type="match status" value="1"/>
</dbReference>
<protein>
    <submittedName>
        <fullName evidence="2">Amidohydrolase</fullName>
    </submittedName>
</protein>
<dbReference type="CDD" id="cd01309">
    <property type="entry name" value="Met_dep_hydrolase_C"/>
    <property type="match status" value="1"/>
</dbReference>
<comment type="caution">
    <text evidence="2">The sequence shown here is derived from an EMBL/GenBank/DDBJ whole genome shotgun (WGS) entry which is preliminary data.</text>
</comment>
<dbReference type="InterPro" id="IPR051781">
    <property type="entry name" value="Metallo-dep_Hydrolase"/>
</dbReference>